<feature type="domain" description="Methyltransferase type 11" evidence="1">
    <location>
        <begin position="63"/>
        <end position="151"/>
    </location>
</feature>
<dbReference type="PANTHER" id="PTHR43460:SF1">
    <property type="entry name" value="METHYLTRANSFERASE TYPE 11 DOMAIN-CONTAINING PROTEIN"/>
    <property type="match status" value="1"/>
</dbReference>
<dbReference type="GO" id="GO:0008168">
    <property type="term" value="F:methyltransferase activity"/>
    <property type="evidence" value="ECO:0007669"/>
    <property type="project" value="UniProtKB-KW"/>
</dbReference>
<dbReference type="Pfam" id="PF08241">
    <property type="entry name" value="Methyltransf_11"/>
    <property type="match status" value="1"/>
</dbReference>
<evidence type="ECO:0000313" key="3">
    <source>
        <dbReference type="Proteomes" id="UP001565927"/>
    </source>
</evidence>
<dbReference type="CDD" id="cd02440">
    <property type="entry name" value="AdoMet_MTases"/>
    <property type="match status" value="1"/>
</dbReference>
<dbReference type="RefSeq" id="WP_370442896.1">
    <property type="nucleotide sequence ID" value="NZ_JBGFTU010000026.1"/>
</dbReference>
<dbReference type="EMBL" id="JBGFTU010000026">
    <property type="protein sequence ID" value="MEZ0166681.1"/>
    <property type="molecule type" value="Genomic_DNA"/>
</dbReference>
<accession>A0ABV4H525</accession>
<evidence type="ECO:0000259" key="1">
    <source>
        <dbReference type="Pfam" id="PF08241"/>
    </source>
</evidence>
<keyword evidence="2" id="KW-0489">Methyltransferase</keyword>
<gene>
    <name evidence="2" type="ORF">AB2L27_18135</name>
</gene>
<dbReference type="PANTHER" id="PTHR43460">
    <property type="entry name" value="METHYLTRANSFERASE"/>
    <property type="match status" value="1"/>
</dbReference>
<dbReference type="Proteomes" id="UP001565927">
    <property type="component" value="Unassembled WGS sequence"/>
</dbReference>
<keyword evidence="3" id="KW-1185">Reference proteome</keyword>
<dbReference type="InterPro" id="IPR029063">
    <property type="entry name" value="SAM-dependent_MTases_sf"/>
</dbReference>
<dbReference type="Gene3D" id="3.40.50.150">
    <property type="entry name" value="Vaccinia Virus protein VP39"/>
    <property type="match status" value="1"/>
</dbReference>
<dbReference type="GO" id="GO:0032259">
    <property type="term" value="P:methylation"/>
    <property type="evidence" value="ECO:0007669"/>
    <property type="project" value="UniProtKB-KW"/>
</dbReference>
<sequence>MASPTDVTADATADLLADWARRFAEPTSGWSFAAFTGVVRWADPPWSYSALAREVLAPARSVLDLGTGGGEFLRGLRGVLPADVHATEGWPPNLPVARETLAPLGVGVLAHDAATGRLPFPDGRFDVVLSRHTAYAADDVARVLRPGGTFLTQQVDGRNLDDLAAVFGAGPAFPDVTLGTSRRHAQAAGLDVGVADSWSGPVRFADVATLVSFLRMVPWHLPPDFTVERYADALLALHARPELRFTERRFLLRARR</sequence>
<name>A0ABV4H525_9ACTN</name>
<dbReference type="SUPFAM" id="SSF53335">
    <property type="entry name" value="S-adenosyl-L-methionine-dependent methyltransferases"/>
    <property type="match status" value="1"/>
</dbReference>
<keyword evidence="2" id="KW-0808">Transferase</keyword>
<dbReference type="InterPro" id="IPR052939">
    <property type="entry name" value="23S_rRNA_MeTrnsfrase_RlmA"/>
</dbReference>
<protein>
    <submittedName>
        <fullName evidence="2">Class I SAM-dependent methyltransferase</fullName>
        <ecNumber evidence="2">2.1.1.-</ecNumber>
    </submittedName>
</protein>
<dbReference type="EC" id="2.1.1.-" evidence="2"/>
<evidence type="ECO:0000313" key="2">
    <source>
        <dbReference type="EMBL" id="MEZ0166681.1"/>
    </source>
</evidence>
<organism evidence="2 3">
    <name type="scientific">Kineococcus halophytocola</name>
    <dbReference type="NCBI Taxonomy" id="3234027"/>
    <lineage>
        <taxon>Bacteria</taxon>
        <taxon>Bacillati</taxon>
        <taxon>Actinomycetota</taxon>
        <taxon>Actinomycetes</taxon>
        <taxon>Kineosporiales</taxon>
        <taxon>Kineosporiaceae</taxon>
        <taxon>Kineococcus</taxon>
    </lineage>
</organism>
<reference evidence="2 3" key="1">
    <citation type="submission" date="2024-07" db="EMBL/GenBank/DDBJ databases">
        <authorList>
            <person name="Thanompreechachai J."/>
            <person name="Duangmal K."/>
        </authorList>
    </citation>
    <scope>NUCLEOTIDE SEQUENCE [LARGE SCALE GENOMIC DNA]</scope>
    <source>
        <strain evidence="2 3">LSe6-4</strain>
    </source>
</reference>
<comment type="caution">
    <text evidence="2">The sequence shown here is derived from an EMBL/GenBank/DDBJ whole genome shotgun (WGS) entry which is preliminary data.</text>
</comment>
<proteinExistence type="predicted"/>
<dbReference type="InterPro" id="IPR013216">
    <property type="entry name" value="Methyltransf_11"/>
</dbReference>